<dbReference type="SUPFAM" id="SSF56436">
    <property type="entry name" value="C-type lectin-like"/>
    <property type="match status" value="1"/>
</dbReference>
<feature type="compositionally biased region" description="Basic and acidic residues" evidence="1">
    <location>
        <begin position="259"/>
        <end position="271"/>
    </location>
</feature>
<dbReference type="InterPro" id="IPR001304">
    <property type="entry name" value="C-type_lectin-like"/>
</dbReference>
<dbReference type="AlphaFoldDB" id="A0A5C6AUB3"/>
<comment type="caution">
    <text evidence="3">The sequence shown here is derived from an EMBL/GenBank/DDBJ whole genome shotgun (WGS) entry which is preliminary data.</text>
</comment>
<keyword evidence="4" id="KW-1185">Reference proteome</keyword>
<feature type="domain" description="C-type lectin" evidence="2">
    <location>
        <begin position="640"/>
        <end position="739"/>
    </location>
</feature>
<evidence type="ECO:0000313" key="4">
    <source>
        <dbReference type="Proteomes" id="UP000316213"/>
    </source>
</evidence>
<proteinExistence type="predicted"/>
<dbReference type="InterPro" id="IPR016186">
    <property type="entry name" value="C-type_lectin-like/link_sf"/>
</dbReference>
<dbReference type="OrthoDB" id="292455at2"/>
<accession>A0A5C6AUB3</accession>
<sequence>MLIVAEQINDDGVQMSEHLTETNDSFDSYHRLLGISPQEQPPSSYRLLGIDLFESDREVIDAAANRQSVYLKGCCCGEHAAFAEQLLNEVAVARLRLLNPASKQRYDSELRAALSQSGRESLELVPNQSLPALPVKPTAPAVRVRSRSQKNHSGVLKLMLGIFVPSILSLLGAWKFGLTDTGGVQRGVSQANLPTPNRSELSSASEQPEITPQAAPNPPFITKLKPDSRPTGSISEPGSQTMPASVNAPVQDTGGSRFFDIKSEPEPRTASDSDPGTKTSSEVKERLESFRAMAQDAYESGQRHGNLPTSDHYRGARIAVPENELEDARVKVQKTLATEIREAQSPHDKQHFATRCYELALESEPPADKYVLLQLAKDSFVDAGDFNGAMLTMDTMESRFETDPFDDRVATLIKLVPKMYRPSDQVSAADRADALIATAIQQDRYKAAIELAASGKKIAMEFRNISMSNKFQMLSDRATLLQNAQPTVQAARDRLQSEPDNAKAIEYLGRYLCFGKSDWTAGLPLLQRAENAILAGLARSELQNPQSTLAFNELGNLWWELASISKSDEVLARESQRRAVHWYRQATASGLKGLPKAAAESRLARFESEHAGEIAAQNSPNVDNREPTPPRGVPREAIYFNGNWYLFSQKMVKFAEAVAFATQAGGRLVVVRSQAENDFLVEHIKGRLWLGMMLKDGTWYDSLGEKQYFFLWDKQNQQPDGRTNEVFAAIFWRTNFWHDYAEDSLYFAVEWGKE</sequence>
<organism evidence="3 4">
    <name type="scientific">Neorhodopirellula pilleata</name>
    <dbReference type="NCBI Taxonomy" id="2714738"/>
    <lineage>
        <taxon>Bacteria</taxon>
        <taxon>Pseudomonadati</taxon>
        <taxon>Planctomycetota</taxon>
        <taxon>Planctomycetia</taxon>
        <taxon>Pirellulales</taxon>
        <taxon>Pirellulaceae</taxon>
        <taxon>Neorhodopirellula</taxon>
    </lineage>
</organism>
<dbReference type="InterPro" id="IPR016187">
    <property type="entry name" value="CTDL_fold"/>
</dbReference>
<evidence type="ECO:0000313" key="3">
    <source>
        <dbReference type="EMBL" id="TWU03585.1"/>
    </source>
</evidence>
<dbReference type="EMBL" id="SJPM01000001">
    <property type="protein sequence ID" value="TWU03585.1"/>
    <property type="molecule type" value="Genomic_DNA"/>
</dbReference>
<feature type="compositionally biased region" description="Polar residues" evidence="1">
    <location>
        <begin position="187"/>
        <end position="210"/>
    </location>
</feature>
<feature type="region of interest" description="Disordered" evidence="1">
    <location>
        <begin position="187"/>
        <end position="284"/>
    </location>
</feature>
<feature type="compositionally biased region" description="Polar residues" evidence="1">
    <location>
        <begin position="230"/>
        <end position="254"/>
    </location>
</feature>
<dbReference type="PROSITE" id="PS50041">
    <property type="entry name" value="C_TYPE_LECTIN_2"/>
    <property type="match status" value="1"/>
</dbReference>
<protein>
    <recommendedName>
        <fullName evidence="2">C-type lectin domain-containing protein</fullName>
    </recommendedName>
</protein>
<name>A0A5C6AUB3_9BACT</name>
<evidence type="ECO:0000256" key="1">
    <source>
        <dbReference type="SAM" id="MobiDB-lite"/>
    </source>
</evidence>
<dbReference type="Pfam" id="PF00059">
    <property type="entry name" value="Lectin_C"/>
    <property type="match status" value="1"/>
</dbReference>
<dbReference type="RefSeq" id="WP_146576071.1">
    <property type="nucleotide sequence ID" value="NZ_SJPM01000001.1"/>
</dbReference>
<dbReference type="SMART" id="SM00034">
    <property type="entry name" value="CLECT"/>
    <property type="match status" value="1"/>
</dbReference>
<reference evidence="3 4" key="1">
    <citation type="submission" date="2019-02" db="EMBL/GenBank/DDBJ databases">
        <title>Deep-cultivation of Planctomycetes and their phenomic and genomic characterization uncovers novel biology.</title>
        <authorList>
            <person name="Wiegand S."/>
            <person name="Jogler M."/>
            <person name="Boedeker C."/>
            <person name="Pinto D."/>
            <person name="Vollmers J."/>
            <person name="Rivas-Marin E."/>
            <person name="Kohn T."/>
            <person name="Peeters S.H."/>
            <person name="Heuer A."/>
            <person name="Rast P."/>
            <person name="Oberbeckmann S."/>
            <person name="Bunk B."/>
            <person name="Jeske O."/>
            <person name="Meyerdierks A."/>
            <person name="Storesund J.E."/>
            <person name="Kallscheuer N."/>
            <person name="Luecker S."/>
            <person name="Lage O.M."/>
            <person name="Pohl T."/>
            <person name="Merkel B.J."/>
            <person name="Hornburger P."/>
            <person name="Mueller R.-W."/>
            <person name="Bruemmer F."/>
            <person name="Labrenz M."/>
            <person name="Spormann A.M."/>
            <person name="Op Den Camp H."/>
            <person name="Overmann J."/>
            <person name="Amann R."/>
            <person name="Jetten M.S.M."/>
            <person name="Mascher T."/>
            <person name="Medema M.H."/>
            <person name="Devos D.P."/>
            <person name="Kaster A.-K."/>
            <person name="Ovreas L."/>
            <person name="Rohde M."/>
            <person name="Galperin M.Y."/>
            <person name="Jogler C."/>
        </authorList>
    </citation>
    <scope>NUCLEOTIDE SEQUENCE [LARGE SCALE GENOMIC DNA]</scope>
    <source>
        <strain evidence="3 4">Pla100</strain>
    </source>
</reference>
<dbReference type="Gene3D" id="3.10.100.10">
    <property type="entry name" value="Mannose-Binding Protein A, subunit A"/>
    <property type="match status" value="1"/>
</dbReference>
<dbReference type="Proteomes" id="UP000316213">
    <property type="component" value="Unassembled WGS sequence"/>
</dbReference>
<gene>
    <name evidence="3" type="ORF">Pla100_05130</name>
</gene>
<evidence type="ECO:0000259" key="2">
    <source>
        <dbReference type="PROSITE" id="PS50041"/>
    </source>
</evidence>